<sequence>MAPCGSWGFSYGDGESQEPEASSSWGRSYGSYDDNRQYGQSYDGDRTAYGDRPARQYGQSYDGDRPARQYGQSYNGDRPAYVSWNIRTAYTCV</sequence>
<reference evidence="2" key="1">
    <citation type="submission" date="2021-02" db="EMBL/GenBank/DDBJ databases">
        <authorList>
            <person name="Dougan E. K."/>
            <person name="Rhodes N."/>
            <person name="Thang M."/>
            <person name="Chan C."/>
        </authorList>
    </citation>
    <scope>NUCLEOTIDE SEQUENCE</scope>
</reference>
<gene>
    <name evidence="2" type="ORF">SNAT2548_LOCUS26266</name>
</gene>
<keyword evidence="3" id="KW-1185">Reference proteome</keyword>
<organism evidence="2 3">
    <name type="scientific">Symbiodinium natans</name>
    <dbReference type="NCBI Taxonomy" id="878477"/>
    <lineage>
        <taxon>Eukaryota</taxon>
        <taxon>Sar</taxon>
        <taxon>Alveolata</taxon>
        <taxon>Dinophyceae</taxon>
        <taxon>Suessiales</taxon>
        <taxon>Symbiodiniaceae</taxon>
        <taxon>Symbiodinium</taxon>
    </lineage>
</organism>
<evidence type="ECO:0000256" key="1">
    <source>
        <dbReference type="SAM" id="MobiDB-lite"/>
    </source>
</evidence>
<feature type="compositionally biased region" description="Basic and acidic residues" evidence="1">
    <location>
        <begin position="43"/>
        <end position="54"/>
    </location>
</feature>
<dbReference type="Proteomes" id="UP000604046">
    <property type="component" value="Unassembled WGS sequence"/>
</dbReference>
<dbReference type="EMBL" id="CAJNDS010002425">
    <property type="protein sequence ID" value="CAE7469084.1"/>
    <property type="molecule type" value="Genomic_DNA"/>
</dbReference>
<evidence type="ECO:0000313" key="3">
    <source>
        <dbReference type="Proteomes" id="UP000604046"/>
    </source>
</evidence>
<accession>A0A812SCW9</accession>
<feature type="region of interest" description="Disordered" evidence="1">
    <location>
        <begin position="1"/>
        <end position="76"/>
    </location>
</feature>
<protein>
    <submittedName>
        <fullName evidence="2">Uncharacterized protein</fullName>
    </submittedName>
</protein>
<name>A0A812SCW9_9DINO</name>
<comment type="caution">
    <text evidence="2">The sequence shown here is derived from an EMBL/GenBank/DDBJ whole genome shotgun (WGS) entry which is preliminary data.</text>
</comment>
<dbReference type="AlphaFoldDB" id="A0A812SCW9"/>
<evidence type="ECO:0000313" key="2">
    <source>
        <dbReference type="EMBL" id="CAE7469084.1"/>
    </source>
</evidence>
<proteinExistence type="predicted"/>